<dbReference type="InterPro" id="IPR051321">
    <property type="entry name" value="PHA/PHB_synthase"/>
</dbReference>
<feature type="binding site" evidence="6">
    <location>
        <begin position="774"/>
        <end position="778"/>
    </location>
    <ligand>
        <name>ATP</name>
        <dbReference type="ChEBI" id="CHEBI:30616"/>
    </ligand>
</feature>
<keyword evidence="6" id="KW-0479">Metal-binding</keyword>
<comment type="cofactor">
    <cofactor evidence="6">
        <name>Mg(2+)</name>
        <dbReference type="ChEBI" id="CHEBI:18420"/>
    </cofactor>
</comment>
<dbReference type="InterPro" id="IPR023865">
    <property type="entry name" value="Aliphatic_acid_kinase_CS"/>
</dbReference>
<feature type="domain" description="Phosphate acetyl/butaryl transferase" evidence="8">
    <location>
        <begin position="1031"/>
        <end position="1236"/>
    </location>
</feature>
<dbReference type="PANTHER" id="PTHR36837:SF5">
    <property type="entry name" value="POLY-3-HYDROXYBUTYRATE SYNTHASE"/>
    <property type="match status" value="1"/>
</dbReference>
<gene>
    <name evidence="11" type="ORF">AMSG_11344</name>
</gene>
<evidence type="ECO:0000256" key="6">
    <source>
        <dbReference type="HAMAP-Rule" id="MF_03131"/>
    </source>
</evidence>
<evidence type="ECO:0000259" key="10">
    <source>
        <dbReference type="Pfam" id="PF12551"/>
    </source>
</evidence>
<evidence type="ECO:0000313" key="12">
    <source>
        <dbReference type="Proteomes" id="UP000054408"/>
    </source>
</evidence>
<dbReference type="Proteomes" id="UP000054408">
    <property type="component" value="Unassembled WGS sequence"/>
</dbReference>
<feature type="binding site" evidence="6">
    <location>
        <position position="946"/>
    </location>
    <ligand>
        <name>Mg(2+)</name>
        <dbReference type="ChEBI" id="CHEBI:18420"/>
    </ligand>
</feature>
<dbReference type="GO" id="GO:0008776">
    <property type="term" value="F:acetate kinase activity"/>
    <property type="evidence" value="ECO:0007669"/>
    <property type="project" value="UniProtKB-UniRule"/>
</dbReference>
<accession>A0A0L0DUY1</accession>
<dbReference type="Pfam" id="PF07167">
    <property type="entry name" value="PhaC_N"/>
    <property type="match status" value="1"/>
</dbReference>
<organism evidence="11 12">
    <name type="scientific">Thecamonas trahens ATCC 50062</name>
    <dbReference type="NCBI Taxonomy" id="461836"/>
    <lineage>
        <taxon>Eukaryota</taxon>
        <taxon>Apusozoa</taxon>
        <taxon>Apusomonadida</taxon>
        <taxon>Apusomonadidae</taxon>
        <taxon>Thecamonas</taxon>
    </lineage>
</organism>
<dbReference type="UniPathway" id="UPA00340">
    <property type="reaction ID" value="UER00458"/>
</dbReference>
<dbReference type="InterPro" id="IPR024501">
    <property type="entry name" value="DUF3141"/>
</dbReference>
<dbReference type="InterPro" id="IPR000890">
    <property type="entry name" value="Aliphatic_acid_kin_short-chain"/>
</dbReference>
<proteinExistence type="inferred from homology"/>
<comment type="catalytic activity">
    <reaction evidence="6">
        <text>acetate + ATP = acetyl phosphate + ADP</text>
        <dbReference type="Rhea" id="RHEA:11352"/>
        <dbReference type="ChEBI" id="CHEBI:22191"/>
        <dbReference type="ChEBI" id="CHEBI:30089"/>
        <dbReference type="ChEBI" id="CHEBI:30616"/>
        <dbReference type="ChEBI" id="CHEBI:456216"/>
        <dbReference type="EC" id="2.7.2.1"/>
    </reaction>
</comment>
<dbReference type="InterPro" id="IPR043129">
    <property type="entry name" value="ATPase_NBD"/>
</dbReference>
<evidence type="ECO:0000256" key="4">
    <source>
        <dbReference type="ARBA" id="ARBA00022840"/>
    </source>
</evidence>
<dbReference type="InterPro" id="IPR002505">
    <property type="entry name" value="PTA_PTB"/>
</dbReference>
<comment type="similarity">
    <text evidence="6">Belongs to the acetokinase family.</text>
</comment>
<dbReference type="EC" id="2.7.2.1" evidence="6"/>
<dbReference type="SUPFAM" id="SSF53474">
    <property type="entry name" value="alpha/beta-Hydrolases"/>
    <property type="match status" value="2"/>
</dbReference>
<dbReference type="GO" id="GO:0016746">
    <property type="term" value="F:acyltransferase activity"/>
    <property type="evidence" value="ECO:0007669"/>
    <property type="project" value="UniProtKB-KW"/>
</dbReference>
<dbReference type="eggNOG" id="ENOG502QSJJ">
    <property type="taxonomic scope" value="Eukaryota"/>
</dbReference>
<feature type="domain" description="Poly-beta-hydroxybutyrate polymerase N-terminal" evidence="9">
    <location>
        <begin position="1311"/>
        <end position="1480"/>
    </location>
</feature>
<protein>
    <recommendedName>
        <fullName evidence="6">Probable acetate kinase</fullName>
        <ecNumber evidence="6">2.7.2.1</ecNumber>
    </recommendedName>
    <alternativeName>
        <fullName evidence="6">Acetokinase</fullName>
    </alternativeName>
</protein>
<dbReference type="InterPro" id="IPR029058">
    <property type="entry name" value="AB_hydrolase_fold"/>
</dbReference>
<feature type="site" description="Transition state stabilizer" evidence="6">
    <location>
        <position position="807"/>
    </location>
</feature>
<keyword evidence="3 6" id="KW-0418">Kinase</keyword>
<keyword evidence="2 6" id="KW-0547">Nucleotide-binding</keyword>
<dbReference type="PRINTS" id="PR00471">
    <property type="entry name" value="ACETATEKNASE"/>
</dbReference>
<dbReference type="GO" id="GO:0042619">
    <property type="term" value="P:poly-hydroxybutyrate biosynthetic process"/>
    <property type="evidence" value="ECO:0007669"/>
    <property type="project" value="InterPro"/>
</dbReference>
<comment type="caution">
    <text evidence="6">Lacks conserved residue(s) required for the propagation of feature annotation.</text>
</comment>
<dbReference type="OrthoDB" id="67445at2759"/>
<evidence type="ECO:0000256" key="5">
    <source>
        <dbReference type="ARBA" id="ARBA00023315"/>
    </source>
</evidence>
<name>A0A0L0DUY1_THETB</name>
<dbReference type="EMBL" id="GL349508">
    <property type="protein sequence ID" value="KNC55886.1"/>
    <property type="molecule type" value="Genomic_DNA"/>
</dbReference>
<dbReference type="GO" id="GO:0006085">
    <property type="term" value="P:acetyl-CoA biosynthetic process"/>
    <property type="evidence" value="ECO:0007669"/>
    <property type="project" value="UniProtKB-UniRule"/>
</dbReference>
<keyword evidence="5" id="KW-0012">Acyltransferase</keyword>
<evidence type="ECO:0000259" key="8">
    <source>
        <dbReference type="Pfam" id="PF01515"/>
    </source>
</evidence>
<keyword evidence="1 6" id="KW-0808">Transferase</keyword>
<dbReference type="Gene3D" id="3.40.718.10">
    <property type="entry name" value="Isopropylmalate Dehydrogenase"/>
    <property type="match status" value="1"/>
</dbReference>
<feature type="domain" description="Poly-beta-hydroxybutyrate polymerase N-terminal" evidence="10">
    <location>
        <begin position="1247"/>
        <end position="1274"/>
    </location>
</feature>
<dbReference type="NCBIfam" id="NF006045">
    <property type="entry name" value="PRK08190.1"/>
    <property type="match status" value="1"/>
</dbReference>
<dbReference type="Gene3D" id="3.40.50.1820">
    <property type="entry name" value="alpha/beta hydrolase"/>
    <property type="match status" value="2"/>
</dbReference>
<dbReference type="GO" id="GO:0005524">
    <property type="term" value="F:ATP binding"/>
    <property type="evidence" value="ECO:0007669"/>
    <property type="project" value="UniProtKB-KW"/>
</dbReference>
<dbReference type="InterPro" id="IPR004372">
    <property type="entry name" value="Ac/propionate_kinase"/>
</dbReference>
<feature type="active site" description="Proton donor/acceptor" evidence="6">
    <location>
        <position position="715"/>
    </location>
</feature>
<dbReference type="GO" id="GO:0000287">
    <property type="term" value="F:magnesium ion binding"/>
    <property type="evidence" value="ECO:0007669"/>
    <property type="project" value="UniProtKB-UniRule"/>
</dbReference>
<dbReference type="HAMAP" id="MF_00020">
    <property type="entry name" value="Acetate_kinase"/>
    <property type="match status" value="1"/>
</dbReference>
<comment type="pathway">
    <text evidence="6">Metabolic intermediate biosynthesis; acetyl-CoA biosynthesis; acetyl-CoA from acetate: step 1/2.</text>
</comment>
<dbReference type="PANTHER" id="PTHR36837">
    <property type="entry name" value="POLY(3-HYDROXYALKANOATE) POLYMERASE SUBUNIT PHAC"/>
    <property type="match status" value="1"/>
</dbReference>
<reference evidence="11 12" key="1">
    <citation type="submission" date="2010-05" db="EMBL/GenBank/DDBJ databases">
        <title>The Genome Sequence of Thecamonas trahens ATCC 50062.</title>
        <authorList>
            <consortium name="The Broad Institute Genome Sequencing Platform"/>
            <person name="Russ C."/>
            <person name="Cuomo C."/>
            <person name="Shea T."/>
            <person name="Young S.K."/>
            <person name="Zeng Q."/>
            <person name="Koehrsen M."/>
            <person name="Haas B."/>
            <person name="Borodovsky M."/>
            <person name="Guigo R."/>
            <person name="Alvarado L."/>
            <person name="Berlin A."/>
            <person name="Bochicchio J."/>
            <person name="Borenstein D."/>
            <person name="Chapman S."/>
            <person name="Chen Z."/>
            <person name="Freedman E."/>
            <person name="Gellesch M."/>
            <person name="Goldberg J."/>
            <person name="Griggs A."/>
            <person name="Gujja S."/>
            <person name="Heilman E."/>
            <person name="Heiman D."/>
            <person name="Hepburn T."/>
            <person name="Howarth C."/>
            <person name="Jen D."/>
            <person name="Larson L."/>
            <person name="Mehta T."/>
            <person name="Park D."/>
            <person name="Pearson M."/>
            <person name="Roberts A."/>
            <person name="Saif S."/>
            <person name="Shenoy N."/>
            <person name="Sisk P."/>
            <person name="Stolte C."/>
            <person name="Sykes S."/>
            <person name="Thomson T."/>
            <person name="Walk T."/>
            <person name="White J."/>
            <person name="Yandava C."/>
            <person name="Burger G."/>
            <person name="Gray M.W."/>
            <person name="Holland P.W.H."/>
            <person name="King N."/>
            <person name="Lang F.B.F."/>
            <person name="Roger A.J."/>
            <person name="Ruiz-Trillo I."/>
            <person name="Lander E."/>
            <person name="Nusbaum C."/>
        </authorList>
    </citation>
    <scope>NUCLEOTIDE SEQUENCE [LARGE SCALE GENOMIC DNA]</scope>
    <source>
        <strain evidence="11 12">ATCC 50062</strain>
    </source>
</reference>
<dbReference type="InterPro" id="IPR022211">
    <property type="entry name" value="PHBC_N"/>
</dbReference>
<dbReference type="Pfam" id="PF12551">
    <property type="entry name" value="PHBC_N"/>
    <property type="match status" value="1"/>
</dbReference>
<dbReference type="Gene3D" id="3.30.420.40">
    <property type="match status" value="2"/>
</dbReference>
<evidence type="ECO:0000256" key="7">
    <source>
        <dbReference type="SAM" id="MobiDB-lite"/>
    </source>
</evidence>
<sequence length="1802" mass="197983">MTTAKRQKATTDAGDKRAPALKLVSQADARRQKRVEDASDARLPGQDLVDYQVDLWQRTILFWDTLRQRADNMLEHERAGLPPLLDFKYETILDARRFEPPANYALLRITEVGDDCWDDCVDPDKPPVIVVDPRAGHGPGIGGFKHDSEVGMALHEGHPTYFVIFFPEPSPGQTLADVLHALRRFVEEVAGRHSGTPPVLYGNCQAGWAMTLLSADCEGLVGPAVLNGSPLSYWSGEAGVNPMRVTGGLLGGAWLTHLTADLGNGRFDGAWLALNFENLKPEKAIWEKYAGLFHKVDTESERFLEFERWWNGFYFLSREEILAIVENLFIGNKLEQGIMRICDGCIADLRRIRNPLVIFASYGDNITPPHQALGWIPTVYEDTADLKKAGQRIVYLTNPHVGHLGIFVSAKVARLEHRAILENLDEIEALAPGLYEMKIDNPSGDPDCHKPQFTVRFDERRVEDLKFPEQSQAFEQVRAVSEAGEAFYRSFVSPWVQMASNPWTAESLKWLHPMRTSRYLFSESFNPWMRGVAALADGIAKTRKPLPEDHPLLERERELFAEFSGAIEQVREWRDAGYEQAVKFALFDAAPAEPQRTWSGSLERIGFDEGRFLVRAADGTALVDEMRAIPDHDAALDLLLNWAEDRDTQATPVAVGHRLVHGGEGCDCSLVVTPALEVRLKQLVPLAPLHLPHNLAGITAVRRQRPDLPQVACFDTAFHHGLSRVARLTGLPRRFEQEGIRRYGFHGLSYEYVIGEVRRRDGDAAAEERIIVAHLGNGASMAAIRNGHSVETTMGFSTLAGLPMGTRPGDLDPGVLLHLLIEKQMTPDALQQVLYTESGLLGLSGLSRNMADLLARRDVPEAAEAIDFFSHHARRHLAGLTAALGGLDRLIFTGGIGANSPEIRASICEGLDYLGLTLDAERNAGQQRVVSTDDSGVLIEAFKTDEELAIARHTQNILRASGKENERTPIRVAVVAADQGLVLETVQEAVALGLIEPRLVGDPDAILACAASSNVEIDRAAIVSAKSDAETARAGVDLVRNGDADAVMKGHIHTDAFMRALLDTDQGLRLPGRRVSHVFMVDIPAYPKLLAITDAAINIMPDLNAKAQILENAIALFTLLGIEAPKAAVLSAVETVNPAIASTLDAACLALMAKRGQIAGAIVDGPMAFDNAISADAAREKGIVSEVAGDVDILLVPDLVSGNILAKNLEYLAGATAAGVVMGLAAPVVLSSRADPPAARLAALALAITAGVSPVALAQAYTDWAQHLVMSPDKQIELVRKAARKWARYLEYCSRACSDPHCEACIEPLPQDKRFAGDPWQAWPYNAIYQGFLLTQQWWHNATTGISGVSRHHEEVVSFVARQLLDMMSPANFPSSNPEVLKETLDTGGQNLVRGAVNFFEDWQRAVRGGPPAGTERFAVGDNLAVTPGQVIFRNELIELIQYMPATDKVHPEPILIVPAWIMKYYILDLSPENSLVKYLVEKGHTVFMISWKNPTVEDRDLGMEDYRRLGVMAALDAVSAIAPESRVHGVGYCLGGTLLSIAAAAMVRDGDDRLATMTLFAAQTDFTEAGELMLFIDAAQVSFLEDIMAEQGCLDTKQMAGTFQLLRSNDLIWSAMVQNYLMGQRRPMFDLMAWNADATRMPARMHSEYLRQLFLDNDLADERYCVDGRPVSLHDIRIPIFAVSTLSDHVAPWRSVYKIHSQTNADVTFVLSNGGHNAGIVSPPGNTRRRHQIATHDDLAAYLDPDTWQARATHHEGSWWPCWLGWLSNHSGEPVKPPGLGAARKGYRRLGEAPGTYVLMP</sequence>
<dbReference type="SUPFAM" id="SSF53067">
    <property type="entry name" value="Actin-like ATPase domain"/>
    <property type="match status" value="2"/>
</dbReference>
<feature type="compositionally biased region" description="Basic and acidic residues" evidence="7">
    <location>
        <begin position="28"/>
        <end position="39"/>
    </location>
</feature>
<dbReference type="STRING" id="461836.A0A0L0DUY1"/>
<evidence type="ECO:0000313" key="11">
    <source>
        <dbReference type="EMBL" id="KNC55886.1"/>
    </source>
</evidence>
<dbReference type="Pfam" id="PF11339">
    <property type="entry name" value="DUF3141"/>
    <property type="match status" value="1"/>
</dbReference>
<dbReference type="PROSITE" id="PS01076">
    <property type="entry name" value="ACETATE_KINASE_2"/>
    <property type="match status" value="1"/>
</dbReference>
<keyword evidence="6" id="KW-0460">Magnesium</keyword>
<feature type="binding site" evidence="6">
    <location>
        <position position="658"/>
    </location>
    <ligand>
        <name>substrate</name>
    </ligand>
</feature>
<dbReference type="InterPro" id="IPR010941">
    <property type="entry name" value="PhaC_N"/>
</dbReference>
<feature type="binding site" evidence="6">
    <location>
        <position position="583"/>
    </location>
    <ligand>
        <name>ATP</name>
        <dbReference type="ChEBI" id="CHEBI:30616"/>
    </ligand>
</feature>
<evidence type="ECO:0000256" key="3">
    <source>
        <dbReference type="ARBA" id="ARBA00022777"/>
    </source>
</evidence>
<evidence type="ECO:0000256" key="2">
    <source>
        <dbReference type="ARBA" id="ARBA00022741"/>
    </source>
</evidence>
<evidence type="ECO:0000259" key="9">
    <source>
        <dbReference type="Pfam" id="PF07167"/>
    </source>
</evidence>
<evidence type="ECO:0000256" key="1">
    <source>
        <dbReference type="ARBA" id="ARBA00022679"/>
    </source>
</evidence>
<dbReference type="NCBIfam" id="TIGR00016">
    <property type="entry name" value="ackA"/>
    <property type="match status" value="1"/>
</dbReference>
<keyword evidence="12" id="KW-1185">Reference proteome</keyword>
<dbReference type="GO" id="GO:0006082">
    <property type="term" value="P:organic acid metabolic process"/>
    <property type="evidence" value="ECO:0007669"/>
    <property type="project" value="InterPro"/>
</dbReference>
<feature type="site" description="Transition state stabilizer" evidence="6">
    <location>
        <position position="746"/>
    </location>
</feature>
<dbReference type="Pfam" id="PF01515">
    <property type="entry name" value="PTA_PTB"/>
    <property type="match status" value="1"/>
</dbReference>
<feature type="region of interest" description="Disordered" evidence="7">
    <location>
        <begin position="1"/>
        <end position="39"/>
    </location>
</feature>
<keyword evidence="4 6" id="KW-0067">ATP-binding</keyword>
<dbReference type="SUPFAM" id="SSF53659">
    <property type="entry name" value="Isocitrate/Isopropylmalate dehydrogenase-like"/>
    <property type="match status" value="1"/>
</dbReference>